<reference evidence="2" key="1">
    <citation type="submission" date="2017-01" db="EMBL/GenBank/DDBJ databases">
        <authorList>
            <person name="Mah S.A."/>
            <person name="Swanson W.J."/>
            <person name="Moy G.W."/>
            <person name="Vacquier V.D."/>
        </authorList>
    </citation>
    <scope>NUCLEOTIDE SEQUENCE [LARGE SCALE GENOMIC DNA]</scope>
    <source>
        <strain evidence="2">COL-18-3</strain>
    </source>
</reference>
<organism evidence="2 4">
    <name type="scientific">Zancudomyces culisetae</name>
    <name type="common">Gut fungus</name>
    <name type="synonym">Smittium culisetae</name>
    <dbReference type="NCBI Taxonomy" id="1213189"/>
    <lineage>
        <taxon>Eukaryota</taxon>
        <taxon>Fungi</taxon>
        <taxon>Fungi incertae sedis</taxon>
        <taxon>Zoopagomycota</taxon>
        <taxon>Kickxellomycotina</taxon>
        <taxon>Harpellomycetes</taxon>
        <taxon>Harpellales</taxon>
        <taxon>Legeriomycetaceae</taxon>
        <taxon>Zancudomyces</taxon>
    </lineage>
</organism>
<feature type="region of interest" description="Disordered" evidence="1">
    <location>
        <begin position="1"/>
        <end position="102"/>
    </location>
</feature>
<feature type="region of interest" description="Disordered" evidence="1">
    <location>
        <begin position="460"/>
        <end position="528"/>
    </location>
</feature>
<evidence type="ECO:0000256" key="1">
    <source>
        <dbReference type="SAM" id="MobiDB-lite"/>
    </source>
</evidence>
<dbReference type="EMBL" id="LSSK01000020">
    <property type="protein sequence ID" value="OMH86040.1"/>
    <property type="molecule type" value="Genomic_DNA"/>
</dbReference>
<dbReference type="AlphaFoldDB" id="A0A1R1PJP7"/>
<feature type="compositionally biased region" description="Basic and acidic residues" evidence="1">
    <location>
        <begin position="579"/>
        <end position="589"/>
    </location>
</feature>
<dbReference type="Proteomes" id="UP000188320">
    <property type="component" value="Unassembled WGS sequence"/>
</dbReference>
<keyword evidence="4" id="KW-1185">Reference proteome</keyword>
<comment type="caution">
    <text evidence="2">The sequence shown here is derived from an EMBL/GenBank/DDBJ whole genome shotgun (WGS) entry which is preliminary data.</text>
</comment>
<gene>
    <name evidence="3" type="ORF">AX774_g389</name>
    <name evidence="2" type="ORF">AX774_g5350</name>
</gene>
<reference evidence="4" key="2">
    <citation type="submission" date="2017-01" db="EMBL/GenBank/DDBJ databases">
        <authorList>
            <person name="Wang Y."/>
            <person name="White M."/>
            <person name="Kvist S."/>
            <person name="Moncalvo J.-M."/>
        </authorList>
    </citation>
    <scope>NUCLEOTIDE SEQUENCE [LARGE SCALE GENOMIC DNA]</scope>
    <source>
        <strain evidence="4">COL-18-3</strain>
    </source>
</reference>
<dbReference type="EMBL" id="LSSK01000953">
    <property type="protein sequence ID" value="OMH81195.1"/>
    <property type="molecule type" value="Genomic_DNA"/>
</dbReference>
<name>A0A1R1PJP7_ZANCU</name>
<feature type="compositionally biased region" description="Basic residues" evidence="1">
    <location>
        <begin position="205"/>
        <end position="219"/>
    </location>
</feature>
<accession>A0A1R1PJP7</accession>
<feature type="compositionally biased region" description="Acidic residues" evidence="1">
    <location>
        <begin position="230"/>
        <end position="245"/>
    </location>
</feature>
<evidence type="ECO:0000313" key="4">
    <source>
        <dbReference type="Proteomes" id="UP000188320"/>
    </source>
</evidence>
<sequence length="623" mass="69598">MEVDSKQAGETLIGYSSAQRLSPETDANKSVKSELESWDQTGDVNTPMGRYDGSSSYHLGGSKEQEGIEYSSALTKNSKEESTEKYDIETSINNGETDETEAKANEKAEEKIKAEVGVFKESAKDENPIYIPKKEVVGEIKINESSRTPLPKRVRNVARDLEVLAQVTASSPQLTSVINGAKKEFRTTPRVVRSKREIQTEYIQRKRGRVREGRKRGGSKKSGALKLGSETDDGQDESTQSEDEASFIRRSCKAKRITRSYLQDNVLEVESENEWNQNRGYKNNDDQGHSGMREMMSPTPLYRRSNTESRQIYPVPNLERERVNAESNVQGISTPLSRYRRPGSEFLAGGEHIPGTMPGSTTRGLLRKTVAVGSYRGGYPEEHMASPRSFVDHRVRYTSSETRRKVVGNRMVTARYVPPMTVAGRNTNINTNIYVPGNAITSNRYPHIDQIEKRLDRNLESSGETTETDEECVNLTPFSPPSYRMRRNINTKGEIGGATDIGSGSGENGKEPMSARASRKSLSSGQRYFNQSILDSQIKKLGETKRETIGGGCGGDTTETDEDQSQPDVHNHHAIKHSYSLDKKNERNDSNSCRKHNSLKTLSNLSAQELKMFYETSKNNPFG</sequence>
<feature type="compositionally biased region" description="Basic and acidic residues" evidence="1">
    <location>
        <begin position="26"/>
        <end position="35"/>
    </location>
</feature>
<protein>
    <submittedName>
        <fullName evidence="2">Uncharacterized protein</fullName>
    </submittedName>
</protein>
<feature type="compositionally biased region" description="Basic and acidic residues" evidence="1">
    <location>
        <begin position="77"/>
        <end position="88"/>
    </location>
</feature>
<proteinExistence type="predicted"/>
<feature type="region of interest" description="Disordered" evidence="1">
    <location>
        <begin position="545"/>
        <end position="600"/>
    </location>
</feature>
<feature type="region of interest" description="Disordered" evidence="1">
    <location>
        <begin position="202"/>
        <end position="246"/>
    </location>
</feature>
<evidence type="ECO:0000313" key="3">
    <source>
        <dbReference type="EMBL" id="OMH86040.1"/>
    </source>
</evidence>
<evidence type="ECO:0000313" key="2">
    <source>
        <dbReference type="EMBL" id="OMH81195.1"/>
    </source>
</evidence>